<evidence type="ECO:0000259" key="1">
    <source>
        <dbReference type="Pfam" id="PF04536"/>
    </source>
</evidence>
<dbReference type="Pfam" id="PF04536">
    <property type="entry name" value="TPM_phosphatase"/>
    <property type="match status" value="1"/>
</dbReference>
<dbReference type="InterPro" id="IPR007621">
    <property type="entry name" value="TPM_dom"/>
</dbReference>
<evidence type="ECO:0000313" key="2">
    <source>
        <dbReference type="EMBL" id="CAD8490197.1"/>
    </source>
</evidence>
<reference evidence="2" key="1">
    <citation type="submission" date="2021-01" db="EMBL/GenBank/DDBJ databases">
        <authorList>
            <person name="Corre E."/>
            <person name="Pelletier E."/>
            <person name="Niang G."/>
            <person name="Scheremetjew M."/>
            <person name="Finn R."/>
            <person name="Kale V."/>
            <person name="Holt S."/>
            <person name="Cochrane G."/>
            <person name="Meng A."/>
            <person name="Brown T."/>
            <person name="Cohen L."/>
        </authorList>
    </citation>
    <scope>NUCLEOTIDE SEQUENCE</scope>
    <source>
        <strain evidence="2">CCMP1374</strain>
    </source>
</reference>
<accession>A0A7S0ES61</accession>
<sequence>MKLDGVMQRRSLLPVFFASCSVRLPAVALAPPPAAVQDRQGFLEPAAEERLERILAKLEADTGYKIRVLTQSKNTAPELGPLLQDWRIGQGGKLRDPNAVLMVADRGLKGKLEAGGSFLRYEVGDNVRMQMPDAFWGRLQREYGRIRYVQSRGEAAAVVTSCELIITCLRDTEGCTDVPDASSSVF</sequence>
<dbReference type="PANTHER" id="PTHR35514:SF1">
    <property type="entry name" value="THYLAKOID LUMENAL 15.0 KDA PROTEIN 2, CHLOROPLASTIC"/>
    <property type="match status" value="1"/>
</dbReference>
<dbReference type="Gene3D" id="3.10.310.50">
    <property type="match status" value="1"/>
</dbReference>
<feature type="domain" description="TPM" evidence="1">
    <location>
        <begin position="36"/>
        <end position="145"/>
    </location>
</feature>
<organism evidence="2">
    <name type="scientific">Phaeocystis antarctica</name>
    <dbReference type="NCBI Taxonomy" id="33657"/>
    <lineage>
        <taxon>Eukaryota</taxon>
        <taxon>Haptista</taxon>
        <taxon>Haptophyta</taxon>
        <taxon>Prymnesiophyceae</taxon>
        <taxon>Phaeocystales</taxon>
        <taxon>Phaeocystaceae</taxon>
        <taxon>Phaeocystis</taxon>
    </lineage>
</organism>
<proteinExistence type="predicted"/>
<name>A0A7S0ES61_9EUKA</name>
<dbReference type="EMBL" id="HBEP01019700">
    <property type="protein sequence ID" value="CAD8490197.1"/>
    <property type="molecule type" value="Transcribed_RNA"/>
</dbReference>
<dbReference type="AlphaFoldDB" id="A0A7S0ES61"/>
<gene>
    <name evidence="2" type="ORF">PANT1444_LOCUS11072</name>
</gene>
<protein>
    <recommendedName>
        <fullName evidence="1">TPM domain-containing protein</fullName>
    </recommendedName>
</protein>
<dbReference type="PANTHER" id="PTHR35514">
    <property type="entry name" value="THYLAKOID LUMENAL 15.0 KDA PROTEIN 2, CHLOROPLASTIC"/>
    <property type="match status" value="1"/>
</dbReference>